<feature type="transmembrane region" description="Helical" evidence="2">
    <location>
        <begin position="278"/>
        <end position="294"/>
    </location>
</feature>
<organism evidence="3 4">
    <name type="scientific">Pedobacter miscanthi</name>
    <dbReference type="NCBI Taxonomy" id="2259170"/>
    <lineage>
        <taxon>Bacteria</taxon>
        <taxon>Pseudomonadati</taxon>
        <taxon>Bacteroidota</taxon>
        <taxon>Sphingobacteriia</taxon>
        <taxon>Sphingobacteriales</taxon>
        <taxon>Sphingobacteriaceae</taxon>
        <taxon>Pedobacter</taxon>
    </lineage>
</organism>
<keyword evidence="2" id="KW-0812">Transmembrane</keyword>
<feature type="transmembrane region" description="Helical" evidence="2">
    <location>
        <begin position="193"/>
        <end position="214"/>
    </location>
</feature>
<gene>
    <name evidence="3" type="ORF">DRW42_23750</name>
</gene>
<dbReference type="Proteomes" id="UP000252081">
    <property type="component" value="Unassembled WGS sequence"/>
</dbReference>
<sequence>MENLKRSKSLFGDIIGALVLVAICSLFIWMMLSTVVTGRSTGSNNDYESYELADPPSKYDLLDDSIIKLENNLNRLKSKTANIKSNLLPAVGFKYSGFLGVSSYTDTARKNKQTFIELSDFGLNQNSFDYRNSSKYYFKDGISHLQVPQLTEIGKHTYKISYTDKKVDYRYDPGSNVVLIPMLSDVGILTAKIFSVAVALVTCFIFMFGLLLILKFLIGISRNKIFEAINIRRLFWISMCCFTSVLLPYIVSGVLYLIYAKTLSDEVIYTKKLSGSDISLVMLGVLFIALYVAFKRGFKLKEENDLTI</sequence>
<dbReference type="AlphaFoldDB" id="A0A366KMS7"/>
<feature type="transmembrane region" description="Helical" evidence="2">
    <location>
        <begin position="234"/>
        <end position="258"/>
    </location>
</feature>
<name>A0A366KMS7_9SPHI</name>
<feature type="coiled-coil region" evidence="1">
    <location>
        <begin position="59"/>
        <end position="86"/>
    </location>
</feature>
<accession>A0A366KMS7</accession>
<dbReference type="InterPro" id="IPR021354">
    <property type="entry name" value="DUF2975"/>
</dbReference>
<feature type="transmembrane region" description="Helical" evidence="2">
    <location>
        <begin position="12"/>
        <end position="32"/>
    </location>
</feature>
<keyword evidence="2" id="KW-0472">Membrane</keyword>
<dbReference type="EMBL" id="QNQU01000027">
    <property type="protein sequence ID" value="RBQ02955.1"/>
    <property type="molecule type" value="Genomic_DNA"/>
</dbReference>
<evidence type="ECO:0000256" key="2">
    <source>
        <dbReference type="SAM" id="Phobius"/>
    </source>
</evidence>
<evidence type="ECO:0008006" key="5">
    <source>
        <dbReference type="Google" id="ProtNLM"/>
    </source>
</evidence>
<reference evidence="3 4" key="1">
    <citation type="submission" date="2018-07" db="EMBL/GenBank/DDBJ databases">
        <title>A draft genome of a endophytic bacteria, a new species of Pedobacter.</title>
        <authorList>
            <person name="Zhang Z.D."/>
            <person name="Chen Z.J."/>
        </authorList>
    </citation>
    <scope>NUCLEOTIDE SEQUENCE [LARGE SCALE GENOMIC DNA]</scope>
    <source>
        <strain evidence="3 4">RS10</strain>
    </source>
</reference>
<dbReference type="Pfam" id="PF11188">
    <property type="entry name" value="DUF2975"/>
    <property type="match status" value="1"/>
</dbReference>
<comment type="caution">
    <text evidence="3">The sequence shown here is derived from an EMBL/GenBank/DDBJ whole genome shotgun (WGS) entry which is preliminary data.</text>
</comment>
<evidence type="ECO:0000313" key="3">
    <source>
        <dbReference type="EMBL" id="RBQ02955.1"/>
    </source>
</evidence>
<dbReference type="OrthoDB" id="767210at2"/>
<keyword evidence="4" id="KW-1185">Reference proteome</keyword>
<proteinExistence type="predicted"/>
<evidence type="ECO:0000256" key="1">
    <source>
        <dbReference type="SAM" id="Coils"/>
    </source>
</evidence>
<dbReference type="RefSeq" id="WP_113951364.1">
    <property type="nucleotide sequence ID" value="NZ_QNQU01000027.1"/>
</dbReference>
<keyword evidence="1" id="KW-0175">Coiled coil</keyword>
<evidence type="ECO:0000313" key="4">
    <source>
        <dbReference type="Proteomes" id="UP000252081"/>
    </source>
</evidence>
<protein>
    <recommendedName>
        <fullName evidence="5">DUF2975 domain-containing protein</fullName>
    </recommendedName>
</protein>
<keyword evidence="2" id="KW-1133">Transmembrane helix</keyword>